<comment type="caution">
    <text evidence="1">The sequence shown here is derived from an EMBL/GenBank/DDBJ whole genome shotgun (WGS) entry which is preliminary data.</text>
</comment>
<organism evidence="1 2">
    <name type="scientific">Arcicella lustrica</name>
    <dbReference type="NCBI Taxonomy" id="2984196"/>
    <lineage>
        <taxon>Bacteria</taxon>
        <taxon>Pseudomonadati</taxon>
        <taxon>Bacteroidota</taxon>
        <taxon>Cytophagia</taxon>
        <taxon>Cytophagales</taxon>
        <taxon>Flectobacillaceae</taxon>
        <taxon>Arcicella</taxon>
    </lineage>
</organism>
<sequence>MEGTFTKKCSVSLINAFKLGLEYLRDNSRKSTDLVLLVSGDADLYVVPQDAIDF</sequence>
<dbReference type="EMBL" id="JAYGIM010000011">
    <property type="protein sequence ID" value="MEA5427848.1"/>
    <property type="molecule type" value="Genomic_DNA"/>
</dbReference>
<dbReference type="Proteomes" id="UP001302222">
    <property type="component" value="Unassembled WGS sequence"/>
</dbReference>
<evidence type="ECO:0000313" key="2">
    <source>
        <dbReference type="Proteomes" id="UP001302222"/>
    </source>
</evidence>
<proteinExistence type="predicted"/>
<evidence type="ECO:0008006" key="3">
    <source>
        <dbReference type="Google" id="ProtNLM"/>
    </source>
</evidence>
<evidence type="ECO:0000313" key="1">
    <source>
        <dbReference type="EMBL" id="MEA5427848.1"/>
    </source>
</evidence>
<gene>
    <name evidence="1" type="ORF">VB798_14750</name>
</gene>
<name>A0ABU5SKN2_9BACT</name>
<accession>A0ABU5SKN2</accession>
<protein>
    <recommendedName>
        <fullName evidence="3">NYN domain-containing protein</fullName>
    </recommendedName>
</protein>
<dbReference type="RefSeq" id="WP_323259632.1">
    <property type="nucleotide sequence ID" value="NZ_JAYGIM010000011.1"/>
</dbReference>
<reference evidence="1 2" key="1">
    <citation type="submission" date="2023-12" db="EMBL/GenBank/DDBJ databases">
        <title>Novel species of the genus Arcicella isolated from rivers.</title>
        <authorList>
            <person name="Lu H."/>
        </authorList>
    </citation>
    <scope>NUCLEOTIDE SEQUENCE [LARGE SCALE GENOMIC DNA]</scope>
    <source>
        <strain evidence="1 2">DC25W</strain>
    </source>
</reference>
<keyword evidence="2" id="KW-1185">Reference proteome</keyword>